<reference evidence="1" key="1">
    <citation type="submission" date="2022-11" db="EMBL/GenBank/DDBJ databases">
        <title>Genome Sequence of Boeremia exigua.</title>
        <authorList>
            <person name="Buettner E."/>
        </authorList>
    </citation>
    <scope>NUCLEOTIDE SEQUENCE</scope>
    <source>
        <strain evidence="1">CU02</strain>
    </source>
</reference>
<sequence>MDHEQLPTVQECAEAMQIVPALPLKATATLEDLQDAQCILRYHVTLSVRGWYQQPICRAKRGRSSNNTRGDDLVSRARAGIRHSQKGLSSPGKELWVTYNAGLPMLDMLTAHASKSINTLTAIMAEKDEIQMKPFRLLEGFYDTATESKDMLRSVEGDLLATSNESLQTSRTVTQHLYQQQIEMQAAYESMKNELDSILPSPLHADENVSMLSPVDDVHPNRFSSPEVDQATDNVVSEEGRKAQSTRSAGGSITDESYAENLQDASLATLNAYVGVLHSQRRATGIRTKWVEPTNPMDSGVLLPVLILCGWESFDDQRYALNPHWFQ</sequence>
<protein>
    <submittedName>
        <fullName evidence="1">Uncharacterized protein</fullName>
    </submittedName>
</protein>
<organism evidence="1 2">
    <name type="scientific">Boeremia exigua</name>
    <dbReference type="NCBI Taxonomy" id="749465"/>
    <lineage>
        <taxon>Eukaryota</taxon>
        <taxon>Fungi</taxon>
        <taxon>Dikarya</taxon>
        <taxon>Ascomycota</taxon>
        <taxon>Pezizomycotina</taxon>
        <taxon>Dothideomycetes</taxon>
        <taxon>Pleosporomycetidae</taxon>
        <taxon>Pleosporales</taxon>
        <taxon>Pleosporineae</taxon>
        <taxon>Didymellaceae</taxon>
        <taxon>Boeremia</taxon>
    </lineage>
</organism>
<evidence type="ECO:0000313" key="2">
    <source>
        <dbReference type="Proteomes" id="UP001153331"/>
    </source>
</evidence>
<dbReference type="EMBL" id="JAPHNI010000543">
    <property type="protein sequence ID" value="KAJ8110031.1"/>
    <property type="molecule type" value="Genomic_DNA"/>
</dbReference>
<evidence type="ECO:0000313" key="1">
    <source>
        <dbReference type="EMBL" id="KAJ8110031.1"/>
    </source>
</evidence>
<gene>
    <name evidence="1" type="ORF">OPT61_g7014</name>
</gene>
<comment type="caution">
    <text evidence="1">The sequence shown here is derived from an EMBL/GenBank/DDBJ whole genome shotgun (WGS) entry which is preliminary data.</text>
</comment>
<dbReference type="Proteomes" id="UP001153331">
    <property type="component" value="Unassembled WGS sequence"/>
</dbReference>
<keyword evidence="2" id="KW-1185">Reference proteome</keyword>
<proteinExistence type="predicted"/>
<accession>A0ACC2I3U0</accession>
<name>A0ACC2I3U0_9PLEO</name>